<name>A0AAX4HTW5_9BACT</name>
<dbReference type="PROSITE" id="PS50109">
    <property type="entry name" value="HIS_KIN"/>
    <property type="match status" value="1"/>
</dbReference>
<dbReference type="FunFam" id="3.30.565.10:FF:000006">
    <property type="entry name" value="Sensor histidine kinase WalK"/>
    <property type="match status" value="1"/>
</dbReference>
<dbReference type="Gene3D" id="1.10.287.130">
    <property type="match status" value="1"/>
</dbReference>
<dbReference type="KEGG" id="psti:SOO65_08725"/>
<keyword evidence="15" id="KW-1185">Reference proteome</keyword>
<evidence type="ECO:0000256" key="10">
    <source>
        <dbReference type="ARBA" id="ARBA00023136"/>
    </source>
</evidence>
<dbReference type="InterPro" id="IPR003660">
    <property type="entry name" value="HAMP_dom"/>
</dbReference>
<comment type="subcellular location">
    <subcellularLocation>
        <location evidence="2">Membrane</location>
    </subcellularLocation>
</comment>
<dbReference type="AlphaFoldDB" id="A0AAX4HTW5"/>
<evidence type="ECO:0000256" key="5">
    <source>
        <dbReference type="ARBA" id="ARBA00022679"/>
    </source>
</evidence>
<dbReference type="Proteomes" id="UP001324634">
    <property type="component" value="Chromosome"/>
</dbReference>
<dbReference type="SMART" id="SM00304">
    <property type="entry name" value="HAMP"/>
    <property type="match status" value="1"/>
</dbReference>
<dbReference type="SUPFAM" id="SSF47384">
    <property type="entry name" value="Homodimeric domain of signal transducing histidine kinase"/>
    <property type="match status" value="1"/>
</dbReference>
<dbReference type="CDD" id="cd06225">
    <property type="entry name" value="HAMP"/>
    <property type="match status" value="1"/>
</dbReference>
<dbReference type="Pfam" id="PF02518">
    <property type="entry name" value="HATPase_c"/>
    <property type="match status" value="1"/>
</dbReference>
<evidence type="ECO:0000256" key="3">
    <source>
        <dbReference type="ARBA" id="ARBA00012438"/>
    </source>
</evidence>
<dbReference type="CDD" id="cd00075">
    <property type="entry name" value="HATPase"/>
    <property type="match status" value="1"/>
</dbReference>
<dbReference type="SUPFAM" id="SSF55874">
    <property type="entry name" value="ATPase domain of HSP90 chaperone/DNA topoisomerase II/histidine kinase"/>
    <property type="match status" value="1"/>
</dbReference>
<feature type="domain" description="Histidine kinase" evidence="12">
    <location>
        <begin position="278"/>
        <end position="492"/>
    </location>
</feature>
<keyword evidence="6 11" id="KW-0812">Transmembrane</keyword>
<dbReference type="InterPro" id="IPR036890">
    <property type="entry name" value="HATPase_C_sf"/>
</dbReference>
<keyword evidence="4" id="KW-0597">Phosphoprotein</keyword>
<dbReference type="Gene3D" id="6.10.340.10">
    <property type="match status" value="1"/>
</dbReference>
<evidence type="ECO:0000313" key="14">
    <source>
        <dbReference type="EMBL" id="WPU66831.1"/>
    </source>
</evidence>
<comment type="catalytic activity">
    <reaction evidence="1">
        <text>ATP + protein L-histidine = ADP + protein N-phospho-L-histidine.</text>
        <dbReference type="EC" id="2.7.13.3"/>
    </reaction>
</comment>
<dbReference type="PRINTS" id="PR00344">
    <property type="entry name" value="BCTRLSENSOR"/>
</dbReference>
<gene>
    <name evidence="14" type="ORF">SOO65_08725</name>
</gene>
<dbReference type="InterPro" id="IPR005467">
    <property type="entry name" value="His_kinase_dom"/>
</dbReference>
<evidence type="ECO:0000256" key="11">
    <source>
        <dbReference type="SAM" id="Phobius"/>
    </source>
</evidence>
<dbReference type="InterPro" id="IPR003594">
    <property type="entry name" value="HATPase_dom"/>
</dbReference>
<dbReference type="PANTHER" id="PTHR45436">
    <property type="entry name" value="SENSOR HISTIDINE KINASE YKOH"/>
    <property type="match status" value="1"/>
</dbReference>
<accession>A0AAX4HTW5</accession>
<dbReference type="Gene3D" id="3.30.565.10">
    <property type="entry name" value="Histidine kinase-like ATPase, C-terminal domain"/>
    <property type="match status" value="1"/>
</dbReference>
<dbReference type="PANTHER" id="PTHR45436:SF5">
    <property type="entry name" value="SENSOR HISTIDINE KINASE TRCS"/>
    <property type="match status" value="1"/>
</dbReference>
<dbReference type="RefSeq" id="WP_321399431.1">
    <property type="nucleotide sequence ID" value="NZ_CP139487.1"/>
</dbReference>
<dbReference type="EC" id="2.7.13.3" evidence="3"/>
<dbReference type="SUPFAM" id="SSF158472">
    <property type="entry name" value="HAMP domain-like"/>
    <property type="match status" value="1"/>
</dbReference>
<sequence length="496" mass="56102">MFSKTVKKIGPRLVLGTTLLLLVSLLSVSITIYYLLSNSLRKSDKDLLERLSAVYAQNYELFGEDSLRKDISPEILVVIVDKEGKEIFSSLPKYIDRDFEDEDEIRQLQIEVSQMPLKKGLQTVLLLSGEEDKDLYEKLEYQLRVMFLEKEWLGLLPIIDNDLFEVFVTPLKNDRWMKVGKSSEEREEHLSSIRYIALMVLIPFLFVGFLLSYLLSRSILKPIKNLAAVINDIQNGKTQKRALVRNSGDEVDLLSHEFNNLLDKNEILISNLKSSIDNVAHDLRTPLTRFRISAEDALLHQDDPKKMALALEDGLENSEKILELLHAIMDVSEAETGTMMIKKKEIYLDIFIKNLVELYQYVAEDKEIKLSFSVPDDLCIMGDEVRLNQAFGNLLDNAIKYSPAGTEVKLVVTPQHDQVSIAINDQGEGIPESDLEKIWERLYRVDKSRSTPGLGIGLSVVKAIIKVHQGSVQVSSTIGKGSCFTVTLPLCNAGVR</sequence>
<evidence type="ECO:0000256" key="4">
    <source>
        <dbReference type="ARBA" id="ARBA00022553"/>
    </source>
</evidence>
<evidence type="ECO:0000259" key="12">
    <source>
        <dbReference type="PROSITE" id="PS50109"/>
    </source>
</evidence>
<evidence type="ECO:0000256" key="7">
    <source>
        <dbReference type="ARBA" id="ARBA00022777"/>
    </source>
</evidence>
<dbReference type="EMBL" id="CP139487">
    <property type="protein sequence ID" value="WPU66831.1"/>
    <property type="molecule type" value="Genomic_DNA"/>
</dbReference>
<dbReference type="Pfam" id="PF00672">
    <property type="entry name" value="HAMP"/>
    <property type="match status" value="1"/>
</dbReference>
<reference evidence="14 15" key="1">
    <citation type="submission" date="2023-11" db="EMBL/GenBank/DDBJ databases">
        <title>Peredibacter starrii A3.12.</title>
        <authorList>
            <person name="Mitchell R.J."/>
        </authorList>
    </citation>
    <scope>NUCLEOTIDE SEQUENCE [LARGE SCALE GENOMIC DNA]</scope>
    <source>
        <strain evidence="14 15">A3.12</strain>
    </source>
</reference>
<dbReference type="GO" id="GO:0000155">
    <property type="term" value="F:phosphorelay sensor kinase activity"/>
    <property type="evidence" value="ECO:0007669"/>
    <property type="project" value="InterPro"/>
</dbReference>
<evidence type="ECO:0000256" key="8">
    <source>
        <dbReference type="ARBA" id="ARBA00022989"/>
    </source>
</evidence>
<feature type="domain" description="HAMP" evidence="13">
    <location>
        <begin position="217"/>
        <end position="270"/>
    </location>
</feature>
<keyword evidence="8 11" id="KW-1133">Transmembrane helix</keyword>
<protein>
    <recommendedName>
        <fullName evidence="3">histidine kinase</fullName>
        <ecNumber evidence="3">2.7.13.3</ecNumber>
    </recommendedName>
</protein>
<keyword evidence="10 11" id="KW-0472">Membrane</keyword>
<evidence type="ECO:0000256" key="1">
    <source>
        <dbReference type="ARBA" id="ARBA00000085"/>
    </source>
</evidence>
<dbReference type="GO" id="GO:0005886">
    <property type="term" value="C:plasma membrane"/>
    <property type="evidence" value="ECO:0007669"/>
    <property type="project" value="TreeGrafter"/>
</dbReference>
<keyword evidence="7 14" id="KW-0418">Kinase</keyword>
<dbReference type="InterPro" id="IPR036097">
    <property type="entry name" value="HisK_dim/P_sf"/>
</dbReference>
<feature type="transmembrane region" description="Helical" evidence="11">
    <location>
        <begin position="12"/>
        <end position="36"/>
    </location>
</feature>
<feature type="transmembrane region" description="Helical" evidence="11">
    <location>
        <begin position="195"/>
        <end position="215"/>
    </location>
</feature>
<evidence type="ECO:0000259" key="13">
    <source>
        <dbReference type="PROSITE" id="PS50885"/>
    </source>
</evidence>
<evidence type="ECO:0000256" key="2">
    <source>
        <dbReference type="ARBA" id="ARBA00004370"/>
    </source>
</evidence>
<proteinExistence type="predicted"/>
<organism evidence="14 15">
    <name type="scientific">Peredibacter starrii</name>
    <dbReference type="NCBI Taxonomy" id="28202"/>
    <lineage>
        <taxon>Bacteria</taxon>
        <taxon>Pseudomonadati</taxon>
        <taxon>Bdellovibrionota</taxon>
        <taxon>Bacteriovoracia</taxon>
        <taxon>Bacteriovoracales</taxon>
        <taxon>Bacteriovoracaceae</taxon>
        <taxon>Peredibacter</taxon>
    </lineage>
</organism>
<keyword evidence="9" id="KW-0902">Two-component regulatory system</keyword>
<evidence type="ECO:0000256" key="6">
    <source>
        <dbReference type="ARBA" id="ARBA00022692"/>
    </source>
</evidence>
<keyword evidence="5" id="KW-0808">Transferase</keyword>
<evidence type="ECO:0000256" key="9">
    <source>
        <dbReference type="ARBA" id="ARBA00023012"/>
    </source>
</evidence>
<dbReference type="InterPro" id="IPR050428">
    <property type="entry name" value="TCS_sensor_his_kinase"/>
</dbReference>
<dbReference type="InterPro" id="IPR004358">
    <property type="entry name" value="Sig_transdc_His_kin-like_C"/>
</dbReference>
<dbReference type="SMART" id="SM00387">
    <property type="entry name" value="HATPase_c"/>
    <property type="match status" value="1"/>
</dbReference>
<evidence type="ECO:0000313" key="15">
    <source>
        <dbReference type="Proteomes" id="UP001324634"/>
    </source>
</evidence>
<dbReference type="PROSITE" id="PS50885">
    <property type="entry name" value="HAMP"/>
    <property type="match status" value="1"/>
</dbReference>
<dbReference type="CDD" id="cd00082">
    <property type="entry name" value="HisKA"/>
    <property type="match status" value="1"/>
</dbReference>
<dbReference type="InterPro" id="IPR003661">
    <property type="entry name" value="HisK_dim/P_dom"/>
</dbReference>
<dbReference type="SMART" id="SM00388">
    <property type="entry name" value="HisKA"/>
    <property type="match status" value="1"/>
</dbReference>